<feature type="repeat" description="HEAT" evidence="2">
    <location>
        <begin position="606"/>
        <end position="643"/>
    </location>
</feature>
<protein>
    <submittedName>
        <fullName evidence="3">Uncharacterized protein</fullName>
    </submittedName>
</protein>
<organism evidence="3 4">
    <name type="scientific">Rotaria magnacalcarata</name>
    <dbReference type="NCBI Taxonomy" id="392030"/>
    <lineage>
        <taxon>Eukaryota</taxon>
        <taxon>Metazoa</taxon>
        <taxon>Spiralia</taxon>
        <taxon>Gnathifera</taxon>
        <taxon>Rotifera</taxon>
        <taxon>Eurotatoria</taxon>
        <taxon>Bdelloidea</taxon>
        <taxon>Philodinida</taxon>
        <taxon>Philodinidae</taxon>
        <taxon>Rotaria</taxon>
    </lineage>
</organism>
<dbReference type="GO" id="GO:0016491">
    <property type="term" value="F:oxidoreductase activity"/>
    <property type="evidence" value="ECO:0007669"/>
    <property type="project" value="TreeGrafter"/>
</dbReference>
<name>A0A816MD99_9BILA</name>
<dbReference type="InterPro" id="IPR021133">
    <property type="entry name" value="HEAT_type_2"/>
</dbReference>
<dbReference type="PANTHER" id="PTHR12697:SF5">
    <property type="entry name" value="DEOXYHYPUSINE HYDROXYLASE"/>
    <property type="match status" value="1"/>
</dbReference>
<dbReference type="Proteomes" id="UP000663856">
    <property type="component" value="Unassembled WGS sequence"/>
</dbReference>
<dbReference type="SMART" id="SM00567">
    <property type="entry name" value="EZ_HEAT"/>
    <property type="match status" value="6"/>
</dbReference>
<dbReference type="SUPFAM" id="SSF48371">
    <property type="entry name" value="ARM repeat"/>
    <property type="match status" value="1"/>
</dbReference>
<dbReference type="EMBL" id="CAJNRF010000972">
    <property type="protein sequence ID" value="CAF1989347.1"/>
    <property type="molecule type" value="Genomic_DNA"/>
</dbReference>
<evidence type="ECO:0000313" key="3">
    <source>
        <dbReference type="EMBL" id="CAF1989347.1"/>
    </source>
</evidence>
<dbReference type="Pfam" id="PF13646">
    <property type="entry name" value="HEAT_2"/>
    <property type="match status" value="2"/>
</dbReference>
<reference evidence="3" key="1">
    <citation type="submission" date="2021-02" db="EMBL/GenBank/DDBJ databases">
        <authorList>
            <person name="Nowell W R."/>
        </authorList>
    </citation>
    <scope>NUCLEOTIDE SEQUENCE</scope>
</reference>
<dbReference type="Gene3D" id="1.25.10.10">
    <property type="entry name" value="Leucine-rich Repeat Variant"/>
    <property type="match status" value="2"/>
</dbReference>
<dbReference type="InterPro" id="IPR004155">
    <property type="entry name" value="PBS_lyase_HEAT"/>
</dbReference>
<feature type="repeat" description="HEAT" evidence="2">
    <location>
        <begin position="571"/>
        <end position="608"/>
    </location>
</feature>
<accession>A0A816MD99</accession>
<evidence type="ECO:0000256" key="2">
    <source>
        <dbReference type="PROSITE-ProRule" id="PRU00103"/>
    </source>
</evidence>
<proteinExistence type="predicted"/>
<sequence length="814" mass="92285">MLTSSRYPPGKKYSPINLLEDAYFPYEDLSAEQIQHFKELCKNHQVLWILDGYDEFAQNIPEQLEDVFKHVREAQHNILTSRPYAIKSSYDVKLEITGFTNDNIVKYVEQFFDQTIKEINTDSSKAQKLLILLESNSSIWGVAHIPVNLELICSLWNNNDRKITTVLTMTVLYDNIIEWQCRRYLTKKNINHEDLMTQDVYDKCNAELQFLEYLAFKGMQCDKIMLTPAILKKAKDDLKSFAIDIPQILKMGILKSYDDKATGTQIQTEKQHYFVHLSFQEHFAARHLLRILKGTDKVKAINFINNNKYNQRFHFVFVFASGLLAQSHYKPCIEPFWSAVQGEPLDLVGIKHVKLIIACLDELVEQNVFPERRQLLKSISPWIEHCALHNVEALKTNIAKSLQQTNVLLKNKTVQKMFLKLLKSIKSYEKRKIYEFIEQLSIAKPTEKLKNKILTDIVDPDSYIRMNVCQVLGNFGESAATNEVIAALVNAMSDDVYRVRLGACEALGKLTENAATNQVIASLLNAMRDDDFYVRREACQALAKLGEKAATNEKACEALGKLCEKAATNEVMAALINATRDKEYNVRWKAWEALGKLSEKAATNEVMAALINATRDEDSDVRSKACGALGTLGEKAATNEVMAALINATRDKEYNVRWKAWEALGKLGEKAATSEVIAGLVNELSGRIDYGHDYGHDMSLGKCLVRAMCSFDGMKQLNSGIVKELCRYIRKSTKIDLTAIPSEHMIKVFFYSGNANWLDMVVYIALSQGIAVTVEGSSIWIYDGRGPFECNGDRPELLASLIEAFRNQKSEIES</sequence>
<dbReference type="AlphaFoldDB" id="A0A816MD99"/>
<dbReference type="InterPro" id="IPR027417">
    <property type="entry name" value="P-loop_NTPase"/>
</dbReference>
<comment type="caution">
    <text evidence="3">The sequence shown here is derived from an EMBL/GenBank/DDBJ whole genome shotgun (WGS) entry which is preliminary data.</text>
</comment>
<comment type="function">
    <text evidence="1">Catalyzes the hydroxylation of the N(6)-(4-aminobutyl)-L-lysine intermediate produced by deoxyhypusine synthase/DHPS on a critical lysine of the eukaryotic translation initiation factor 5A/eIF-5A. This is the second step of the post-translational modification of that lysine into an unusual amino acid residue named hypusine. Hypusination is unique to mature eIF-5A factor and is essential for its function.</text>
</comment>
<dbReference type="PROSITE" id="PS50077">
    <property type="entry name" value="HEAT_REPEAT"/>
    <property type="match status" value="3"/>
</dbReference>
<feature type="repeat" description="HEAT" evidence="2">
    <location>
        <begin position="484"/>
        <end position="522"/>
    </location>
</feature>
<dbReference type="Gene3D" id="3.40.50.300">
    <property type="entry name" value="P-loop containing nucleotide triphosphate hydrolases"/>
    <property type="match status" value="1"/>
</dbReference>
<dbReference type="InterPro" id="IPR016024">
    <property type="entry name" value="ARM-type_fold"/>
</dbReference>
<dbReference type="PANTHER" id="PTHR12697">
    <property type="entry name" value="PBS LYASE HEAT-LIKE PROTEIN"/>
    <property type="match status" value="1"/>
</dbReference>
<evidence type="ECO:0000313" key="4">
    <source>
        <dbReference type="Proteomes" id="UP000663856"/>
    </source>
</evidence>
<evidence type="ECO:0000256" key="1">
    <source>
        <dbReference type="ARBA" id="ARBA00045876"/>
    </source>
</evidence>
<dbReference type="InterPro" id="IPR011989">
    <property type="entry name" value="ARM-like"/>
</dbReference>
<gene>
    <name evidence="3" type="ORF">WKI299_LOCUS4191</name>
</gene>